<reference evidence="2" key="1">
    <citation type="submission" date="2021-02" db="EMBL/GenBank/DDBJ databases">
        <authorList>
            <person name="Bekaert M."/>
        </authorList>
    </citation>
    <scope>NUCLEOTIDE SEQUENCE</scope>
    <source>
        <strain evidence="2">IoA-00</strain>
    </source>
</reference>
<proteinExistence type="predicted"/>
<sequence length="118" mass="13373">MNVVEEVHQEFLDNGHAEEVLSNERATKHHIYLLARRPLFSCWSGFYKNALVNRKNSHSKSEVSDNKSDTTEPDLVKLDAAESHKAMINKIQARPLALTKLKLKVDKKNGKGICGNYL</sequence>
<protein>
    <submittedName>
        <fullName evidence="2">(salmon louse) hypothetical protein</fullName>
    </submittedName>
</protein>
<feature type="region of interest" description="Disordered" evidence="1">
    <location>
        <begin position="55"/>
        <end position="74"/>
    </location>
</feature>
<evidence type="ECO:0000313" key="3">
    <source>
        <dbReference type="Proteomes" id="UP000675881"/>
    </source>
</evidence>
<feature type="compositionally biased region" description="Basic and acidic residues" evidence="1">
    <location>
        <begin position="59"/>
        <end position="74"/>
    </location>
</feature>
<keyword evidence="3" id="KW-1185">Reference proteome</keyword>
<dbReference type="AlphaFoldDB" id="A0A7R8HBL3"/>
<evidence type="ECO:0000313" key="2">
    <source>
        <dbReference type="EMBL" id="CAF2974604.1"/>
    </source>
</evidence>
<accession>A0A7R8HBL3</accession>
<gene>
    <name evidence="2" type="ORF">LSAA_12328</name>
</gene>
<evidence type="ECO:0000256" key="1">
    <source>
        <dbReference type="SAM" id="MobiDB-lite"/>
    </source>
</evidence>
<name>A0A7R8HBL3_LEPSM</name>
<dbReference type="Proteomes" id="UP000675881">
    <property type="component" value="Chromosome 6"/>
</dbReference>
<dbReference type="EMBL" id="HG994585">
    <property type="protein sequence ID" value="CAF2974604.1"/>
    <property type="molecule type" value="Genomic_DNA"/>
</dbReference>
<organism evidence="2 3">
    <name type="scientific">Lepeophtheirus salmonis</name>
    <name type="common">Salmon louse</name>
    <name type="synonym">Caligus salmonis</name>
    <dbReference type="NCBI Taxonomy" id="72036"/>
    <lineage>
        <taxon>Eukaryota</taxon>
        <taxon>Metazoa</taxon>
        <taxon>Ecdysozoa</taxon>
        <taxon>Arthropoda</taxon>
        <taxon>Crustacea</taxon>
        <taxon>Multicrustacea</taxon>
        <taxon>Hexanauplia</taxon>
        <taxon>Copepoda</taxon>
        <taxon>Siphonostomatoida</taxon>
        <taxon>Caligidae</taxon>
        <taxon>Lepeophtheirus</taxon>
    </lineage>
</organism>